<reference evidence="2 3" key="1">
    <citation type="journal article" date="2019" name="Sci. Rep.">
        <title>Orb-weaving spider Araneus ventricosus genome elucidates the spidroin gene catalogue.</title>
        <authorList>
            <person name="Kono N."/>
            <person name="Nakamura H."/>
            <person name="Ohtoshi R."/>
            <person name="Moran D.A.P."/>
            <person name="Shinohara A."/>
            <person name="Yoshida Y."/>
            <person name="Fujiwara M."/>
            <person name="Mori M."/>
            <person name="Tomita M."/>
            <person name="Arakawa K."/>
        </authorList>
    </citation>
    <scope>NUCLEOTIDE SEQUENCE [LARGE SCALE GENOMIC DNA]</scope>
</reference>
<dbReference type="EMBL" id="BGPR01158359">
    <property type="protein sequence ID" value="GBL86169.1"/>
    <property type="molecule type" value="Genomic_DNA"/>
</dbReference>
<dbReference type="AlphaFoldDB" id="A0A4Y2B3Y0"/>
<proteinExistence type="predicted"/>
<evidence type="ECO:0000313" key="3">
    <source>
        <dbReference type="Proteomes" id="UP000499080"/>
    </source>
</evidence>
<evidence type="ECO:0000313" key="2">
    <source>
        <dbReference type="EMBL" id="GBL86169.1"/>
    </source>
</evidence>
<dbReference type="Proteomes" id="UP000499080">
    <property type="component" value="Unassembled WGS sequence"/>
</dbReference>
<feature type="compositionally biased region" description="Basic and acidic residues" evidence="1">
    <location>
        <begin position="85"/>
        <end position="101"/>
    </location>
</feature>
<gene>
    <name evidence="2" type="ORF">AVEN_249204_1</name>
</gene>
<keyword evidence="3" id="KW-1185">Reference proteome</keyword>
<evidence type="ECO:0000256" key="1">
    <source>
        <dbReference type="SAM" id="MobiDB-lite"/>
    </source>
</evidence>
<sequence length="101" mass="11411">MNDKYHTPKRIITTFFCPRMRPRWPSGKVLVGVVVRCWHQNRRVPGSKPDSTEDPSHIGPISRYIMRREPNVLGGRVVSASGPNDDSKSQSTEDPKCMCAC</sequence>
<accession>A0A4Y2B3Y0</accession>
<feature type="region of interest" description="Disordered" evidence="1">
    <location>
        <begin position="75"/>
        <end position="101"/>
    </location>
</feature>
<protein>
    <submittedName>
        <fullName evidence="2">Uncharacterized protein</fullName>
    </submittedName>
</protein>
<comment type="caution">
    <text evidence="2">The sequence shown here is derived from an EMBL/GenBank/DDBJ whole genome shotgun (WGS) entry which is preliminary data.</text>
</comment>
<organism evidence="2 3">
    <name type="scientific">Araneus ventricosus</name>
    <name type="common">Orbweaver spider</name>
    <name type="synonym">Epeira ventricosa</name>
    <dbReference type="NCBI Taxonomy" id="182803"/>
    <lineage>
        <taxon>Eukaryota</taxon>
        <taxon>Metazoa</taxon>
        <taxon>Ecdysozoa</taxon>
        <taxon>Arthropoda</taxon>
        <taxon>Chelicerata</taxon>
        <taxon>Arachnida</taxon>
        <taxon>Araneae</taxon>
        <taxon>Araneomorphae</taxon>
        <taxon>Entelegynae</taxon>
        <taxon>Araneoidea</taxon>
        <taxon>Araneidae</taxon>
        <taxon>Araneus</taxon>
    </lineage>
</organism>
<name>A0A4Y2B3Y0_ARAVE</name>